<dbReference type="EMBL" id="VTPC01034147">
    <property type="protein sequence ID" value="KAF2891334.1"/>
    <property type="molecule type" value="Genomic_DNA"/>
</dbReference>
<sequence length="58" mass="6376">ERLGLVVSKLGLCYLLSQFEVVRCTETPVPIIFETKGIILASTVGLPLKFRKSPVITT</sequence>
<keyword evidence="1" id="KW-0732">Signal</keyword>
<evidence type="ECO:0000313" key="3">
    <source>
        <dbReference type="Proteomes" id="UP000801492"/>
    </source>
</evidence>
<gene>
    <name evidence="2" type="ORF">ILUMI_14839</name>
</gene>
<evidence type="ECO:0000313" key="2">
    <source>
        <dbReference type="EMBL" id="KAF2891334.1"/>
    </source>
</evidence>
<accession>A0A8K0CRN7</accession>
<feature type="signal peptide" evidence="1">
    <location>
        <begin position="1"/>
        <end position="24"/>
    </location>
</feature>
<evidence type="ECO:0000256" key="1">
    <source>
        <dbReference type="SAM" id="SignalP"/>
    </source>
</evidence>
<proteinExistence type="predicted"/>
<organism evidence="2 3">
    <name type="scientific">Ignelater luminosus</name>
    <name type="common">Cucubano</name>
    <name type="synonym">Pyrophorus luminosus</name>
    <dbReference type="NCBI Taxonomy" id="2038154"/>
    <lineage>
        <taxon>Eukaryota</taxon>
        <taxon>Metazoa</taxon>
        <taxon>Ecdysozoa</taxon>
        <taxon>Arthropoda</taxon>
        <taxon>Hexapoda</taxon>
        <taxon>Insecta</taxon>
        <taxon>Pterygota</taxon>
        <taxon>Neoptera</taxon>
        <taxon>Endopterygota</taxon>
        <taxon>Coleoptera</taxon>
        <taxon>Polyphaga</taxon>
        <taxon>Elateriformia</taxon>
        <taxon>Elateroidea</taxon>
        <taxon>Elateridae</taxon>
        <taxon>Agrypninae</taxon>
        <taxon>Pyrophorini</taxon>
        <taxon>Ignelater</taxon>
    </lineage>
</organism>
<feature type="chain" id="PRO_5035461528" evidence="1">
    <location>
        <begin position="25"/>
        <end position="58"/>
    </location>
</feature>
<feature type="non-terminal residue" evidence="2">
    <location>
        <position position="1"/>
    </location>
</feature>
<dbReference type="AlphaFoldDB" id="A0A8K0CRN7"/>
<protein>
    <submittedName>
        <fullName evidence="2">Uncharacterized protein</fullName>
    </submittedName>
</protein>
<reference evidence="2" key="1">
    <citation type="submission" date="2019-08" db="EMBL/GenBank/DDBJ databases">
        <title>The genome of the North American firefly Photinus pyralis.</title>
        <authorList>
            <consortium name="Photinus pyralis genome working group"/>
            <person name="Fallon T.R."/>
            <person name="Sander Lower S.E."/>
            <person name="Weng J.-K."/>
        </authorList>
    </citation>
    <scope>NUCLEOTIDE SEQUENCE</scope>
    <source>
        <strain evidence="2">TRF0915ILg1</strain>
        <tissue evidence="2">Whole body</tissue>
    </source>
</reference>
<name>A0A8K0CRN7_IGNLU</name>
<dbReference type="Proteomes" id="UP000801492">
    <property type="component" value="Unassembled WGS sequence"/>
</dbReference>
<comment type="caution">
    <text evidence="2">The sequence shown here is derived from an EMBL/GenBank/DDBJ whole genome shotgun (WGS) entry which is preliminary data.</text>
</comment>
<dbReference type="OrthoDB" id="2789670at2759"/>
<keyword evidence="3" id="KW-1185">Reference proteome</keyword>